<dbReference type="EMBL" id="SMAP01000001">
    <property type="protein sequence ID" value="TCT25924.1"/>
    <property type="molecule type" value="Genomic_DNA"/>
</dbReference>
<dbReference type="Proteomes" id="UP000295414">
    <property type="component" value="Unassembled WGS sequence"/>
</dbReference>
<organism evidence="1 2">
    <name type="scientific">Thermomonas haemolytica</name>
    <dbReference type="NCBI Taxonomy" id="141949"/>
    <lineage>
        <taxon>Bacteria</taxon>
        <taxon>Pseudomonadati</taxon>
        <taxon>Pseudomonadota</taxon>
        <taxon>Gammaproteobacteria</taxon>
        <taxon>Lysobacterales</taxon>
        <taxon>Lysobacteraceae</taxon>
        <taxon>Thermomonas</taxon>
    </lineage>
</organism>
<gene>
    <name evidence="1" type="ORF">EDC34_101250</name>
</gene>
<keyword evidence="2" id="KW-1185">Reference proteome</keyword>
<proteinExistence type="predicted"/>
<dbReference type="RefSeq" id="WP_132982828.1">
    <property type="nucleotide sequence ID" value="NZ_MSZW01000024.1"/>
</dbReference>
<accession>A0A4R3NAU9</accession>
<comment type="caution">
    <text evidence="1">The sequence shown here is derived from an EMBL/GenBank/DDBJ whole genome shotgun (WGS) entry which is preliminary data.</text>
</comment>
<name>A0A4R3NAU9_9GAMM</name>
<evidence type="ECO:0000313" key="2">
    <source>
        <dbReference type="Proteomes" id="UP000295414"/>
    </source>
</evidence>
<sequence length="77" mass="8278">MNVIGKMERGLADMDDAARVQQLLAEVAITLSLPDECWEQSPGGPSCRIRLARALARVLEDTWCAESAQEGGDGHAP</sequence>
<dbReference type="AlphaFoldDB" id="A0A4R3NAU9"/>
<reference evidence="1 2" key="1">
    <citation type="submission" date="2019-03" db="EMBL/GenBank/DDBJ databases">
        <title>Genomic Encyclopedia of Type Strains, Phase IV (KMG-IV): sequencing the most valuable type-strain genomes for metagenomic binning, comparative biology and taxonomic classification.</title>
        <authorList>
            <person name="Goeker M."/>
        </authorList>
    </citation>
    <scope>NUCLEOTIDE SEQUENCE [LARGE SCALE GENOMIC DNA]</scope>
    <source>
        <strain evidence="1 2">DSM 13605</strain>
    </source>
</reference>
<protein>
    <submittedName>
        <fullName evidence="1">Uncharacterized protein</fullName>
    </submittedName>
</protein>
<evidence type="ECO:0000313" key="1">
    <source>
        <dbReference type="EMBL" id="TCT25924.1"/>
    </source>
</evidence>